<name>A0ABW5RP29_9BACI</name>
<evidence type="ECO:0000256" key="1">
    <source>
        <dbReference type="SAM" id="MobiDB-lite"/>
    </source>
</evidence>
<dbReference type="InterPro" id="IPR025711">
    <property type="entry name" value="PepSY"/>
</dbReference>
<organism evidence="3 4">
    <name type="scientific">Bacillus seohaeanensis</name>
    <dbReference type="NCBI Taxonomy" id="284580"/>
    <lineage>
        <taxon>Bacteria</taxon>
        <taxon>Bacillati</taxon>
        <taxon>Bacillota</taxon>
        <taxon>Bacilli</taxon>
        <taxon>Bacillales</taxon>
        <taxon>Bacillaceae</taxon>
        <taxon>Bacillus</taxon>
    </lineage>
</organism>
<sequence>MKSKFKLVIGGIAGVVLLGGAVGVGAISNSGDKTGKAVSAQQELISKEEAKNIASKETKGTVENIELDEEDGRMEYDVDLHNEKDDDIDVEINAVNGKVLKVDYDRDDRDDDNDSEASADVKITKEQAIKIAQKEQKGTITEIELDDGHYEVEIHDGNKETEMKIDGNTGKVLEKDTETDDD</sequence>
<proteinExistence type="predicted"/>
<feature type="domain" description="PepSY" evidence="2">
    <location>
        <begin position="122"/>
        <end position="175"/>
    </location>
</feature>
<dbReference type="Proteomes" id="UP001597506">
    <property type="component" value="Unassembled WGS sequence"/>
</dbReference>
<evidence type="ECO:0000259" key="2">
    <source>
        <dbReference type="Pfam" id="PF03413"/>
    </source>
</evidence>
<dbReference type="RefSeq" id="WP_377933739.1">
    <property type="nucleotide sequence ID" value="NZ_JBHUMF010000015.1"/>
</dbReference>
<feature type="domain" description="PepSY" evidence="2">
    <location>
        <begin position="45"/>
        <end position="102"/>
    </location>
</feature>
<dbReference type="Pfam" id="PF03413">
    <property type="entry name" value="PepSY"/>
    <property type="match status" value="2"/>
</dbReference>
<dbReference type="EMBL" id="JBHUMF010000015">
    <property type="protein sequence ID" value="MFD2680381.1"/>
    <property type="molecule type" value="Genomic_DNA"/>
</dbReference>
<protein>
    <submittedName>
        <fullName evidence="3">PepSY domain-containing protein</fullName>
    </submittedName>
</protein>
<comment type="caution">
    <text evidence="3">The sequence shown here is derived from an EMBL/GenBank/DDBJ whole genome shotgun (WGS) entry which is preliminary data.</text>
</comment>
<evidence type="ECO:0000313" key="4">
    <source>
        <dbReference type="Proteomes" id="UP001597506"/>
    </source>
</evidence>
<gene>
    <name evidence="3" type="ORF">ACFSUL_06400</name>
</gene>
<dbReference type="Gene3D" id="3.10.450.40">
    <property type="match status" value="2"/>
</dbReference>
<feature type="region of interest" description="Disordered" evidence="1">
    <location>
        <begin position="157"/>
        <end position="182"/>
    </location>
</feature>
<evidence type="ECO:0000313" key="3">
    <source>
        <dbReference type="EMBL" id="MFD2680381.1"/>
    </source>
</evidence>
<reference evidence="4" key="1">
    <citation type="journal article" date="2019" name="Int. J. Syst. Evol. Microbiol.">
        <title>The Global Catalogue of Microorganisms (GCM) 10K type strain sequencing project: providing services to taxonomists for standard genome sequencing and annotation.</title>
        <authorList>
            <consortium name="The Broad Institute Genomics Platform"/>
            <consortium name="The Broad Institute Genome Sequencing Center for Infectious Disease"/>
            <person name="Wu L."/>
            <person name="Ma J."/>
        </authorList>
    </citation>
    <scope>NUCLEOTIDE SEQUENCE [LARGE SCALE GENOMIC DNA]</scope>
    <source>
        <strain evidence="4">KCTC 3913</strain>
    </source>
</reference>
<keyword evidence="4" id="KW-1185">Reference proteome</keyword>
<accession>A0ABW5RP29</accession>